<reference evidence="3 4" key="1">
    <citation type="journal article" date="2013" name="Nature">
        <title>Insights into bilaterian evolution from three spiralian genomes.</title>
        <authorList>
            <person name="Simakov O."/>
            <person name="Marletaz F."/>
            <person name="Cho S.J."/>
            <person name="Edsinger-Gonzales E."/>
            <person name="Havlak P."/>
            <person name="Hellsten U."/>
            <person name="Kuo D.H."/>
            <person name="Larsson T."/>
            <person name="Lv J."/>
            <person name="Arendt D."/>
            <person name="Savage R."/>
            <person name="Osoegawa K."/>
            <person name="de Jong P."/>
            <person name="Grimwood J."/>
            <person name="Chapman J.A."/>
            <person name="Shapiro H."/>
            <person name="Aerts A."/>
            <person name="Otillar R.P."/>
            <person name="Terry A.Y."/>
            <person name="Boore J.L."/>
            <person name="Grigoriev I.V."/>
            <person name="Lindberg D.R."/>
            <person name="Seaver E.C."/>
            <person name="Weisblat D.A."/>
            <person name="Putnam N.H."/>
            <person name="Rokhsar D.S."/>
        </authorList>
    </citation>
    <scope>NUCLEOTIDE SEQUENCE [LARGE SCALE GENOMIC DNA]</scope>
</reference>
<dbReference type="PROSITE" id="PS50168">
    <property type="entry name" value="DED"/>
    <property type="match status" value="1"/>
</dbReference>
<dbReference type="SUPFAM" id="SSF47986">
    <property type="entry name" value="DEATH domain"/>
    <property type="match status" value="1"/>
</dbReference>
<dbReference type="PANTHER" id="PTHR48169:SF7">
    <property type="entry name" value="CASPASE 10"/>
    <property type="match status" value="1"/>
</dbReference>
<dbReference type="Pfam" id="PF01335">
    <property type="entry name" value="DED"/>
    <property type="match status" value="1"/>
</dbReference>
<dbReference type="Gene3D" id="1.10.533.10">
    <property type="entry name" value="Death Domain, Fas"/>
    <property type="match status" value="1"/>
</dbReference>
<dbReference type="InterPro" id="IPR011029">
    <property type="entry name" value="DEATH-like_dom_sf"/>
</dbReference>
<dbReference type="HOGENOM" id="CLU_1373622_0_0_1"/>
<keyword evidence="4" id="KW-1185">Reference proteome</keyword>
<keyword evidence="1" id="KW-0053">Apoptosis</keyword>
<organism evidence="3 4">
    <name type="scientific">Lottia gigantea</name>
    <name type="common">Giant owl limpet</name>
    <dbReference type="NCBI Taxonomy" id="225164"/>
    <lineage>
        <taxon>Eukaryota</taxon>
        <taxon>Metazoa</taxon>
        <taxon>Spiralia</taxon>
        <taxon>Lophotrochozoa</taxon>
        <taxon>Mollusca</taxon>
        <taxon>Gastropoda</taxon>
        <taxon>Patellogastropoda</taxon>
        <taxon>Lottioidea</taxon>
        <taxon>Lottiidae</taxon>
        <taxon>Lottia</taxon>
    </lineage>
</organism>
<dbReference type="GO" id="GO:0006915">
    <property type="term" value="P:apoptotic process"/>
    <property type="evidence" value="ECO:0007669"/>
    <property type="project" value="UniProtKB-KW"/>
</dbReference>
<dbReference type="CTD" id="20237560"/>
<evidence type="ECO:0000259" key="2">
    <source>
        <dbReference type="PROSITE" id="PS50168"/>
    </source>
</evidence>
<name>V4B2K9_LOTGI</name>
<sequence>MEDRNSDFRAMLISIAISLDQKELKTLIFYAKIKRNLAETIHQVTDLFQILEERQDLKPNDLSYFRKMISVLETRRDLLKIIDEYVRDNEMVDGDDGKCSNHLEGPQQNHDSGDKYPIMARLNAEVLADRKLKQKEDILDCNRDVIERKGRGELHERCEQMQEIYEQLQEGYYQLGEIRQQIQGGIERFDSMMNRISKF</sequence>
<evidence type="ECO:0000313" key="3">
    <source>
        <dbReference type="EMBL" id="ESP00662.1"/>
    </source>
</evidence>
<dbReference type="SMART" id="SM00031">
    <property type="entry name" value="DED"/>
    <property type="match status" value="1"/>
</dbReference>
<protein>
    <recommendedName>
        <fullName evidence="2">DED domain-containing protein</fullName>
    </recommendedName>
</protein>
<evidence type="ECO:0000256" key="1">
    <source>
        <dbReference type="ARBA" id="ARBA00022703"/>
    </source>
</evidence>
<dbReference type="AlphaFoldDB" id="V4B2K9"/>
<dbReference type="OrthoDB" id="100767at2759"/>
<dbReference type="InterPro" id="IPR001875">
    <property type="entry name" value="DED_dom"/>
</dbReference>
<evidence type="ECO:0000313" key="4">
    <source>
        <dbReference type="Proteomes" id="UP000030746"/>
    </source>
</evidence>
<dbReference type="EMBL" id="KB200701">
    <property type="protein sequence ID" value="ESP00662.1"/>
    <property type="molecule type" value="Genomic_DNA"/>
</dbReference>
<dbReference type="Proteomes" id="UP000030746">
    <property type="component" value="Unassembled WGS sequence"/>
</dbReference>
<feature type="domain" description="DED" evidence="2">
    <location>
        <begin position="7"/>
        <end position="84"/>
    </location>
</feature>
<accession>V4B2K9</accession>
<dbReference type="PANTHER" id="PTHR48169">
    <property type="entry name" value="DED DOMAIN-CONTAINING PROTEIN"/>
    <property type="match status" value="1"/>
</dbReference>
<dbReference type="GeneID" id="20237560"/>
<dbReference type="KEGG" id="lgi:LOTGIDRAFT_157949"/>
<dbReference type="GO" id="GO:0042981">
    <property type="term" value="P:regulation of apoptotic process"/>
    <property type="evidence" value="ECO:0007669"/>
    <property type="project" value="InterPro"/>
</dbReference>
<dbReference type="RefSeq" id="XP_009048781.1">
    <property type="nucleotide sequence ID" value="XM_009050533.1"/>
</dbReference>
<proteinExistence type="predicted"/>
<gene>
    <name evidence="3" type="ORF">LOTGIDRAFT_157949</name>
</gene>